<proteinExistence type="predicted"/>
<dbReference type="PANTHER" id="PTHR23534:SF1">
    <property type="entry name" value="MAJOR FACILITATOR SUPERFAMILY PROTEIN"/>
    <property type="match status" value="1"/>
</dbReference>
<dbReference type="Gene3D" id="1.20.1250.20">
    <property type="entry name" value="MFS general substrate transporter like domains"/>
    <property type="match status" value="2"/>
</dbReference>
<feature type="transmembrane region" description="Helical" evidence="6">
    <location>
        <begin position="346"/>
        <end position="370"/>
    </location>
</feature>
<feature type="transmembrane region" description="Helical" evidence="6">
    <location>
        <begin position="42"/>
        <end position="66"/>
    </location>
</feature>
<keyword evidence="4 6" id="KW-0472">Membrane</keyword>
<feature type="transmembrane region" description="Helical" evidence="6">
    <location>
        <begin position="287"/>
        <end position="309"/>
    </location>
</feature>
<dbReference type="InterPro" id="IPR036259">
    <property type="entry name" value="MFS_trans_sf"/>
</dbReference>
<feature type="transmembrane region" description="Helical" evidence="6">
    <location>
        <begin position="137"/>
        <end position="163"/>
    </location>
</feature>
<evidence type="ECO:0000259" key="7">
    <source>
        <dbReference type="PROSITE" id="PS50850"/>
    </source>
</evidence>
<feature type="transmembrane region" description="Helical" evidence="6">
    <location>
        <begin position="73"/>
        <end position="92"/>
    </location>
</feature>
<evidence type="ECO:0000313" key="9">
    <source>
        <dbReference type="Proteomes" id="UP001165561"/>
    </source>
</evidence>
<comment type="caution">
    <text evidence="8">The sequence shown here is derived from an EMBL/GenBank/DDBJ whole genome shotgun (WGS) entry which is preliminary data.</text>
</comment>
<protein>
    <submittedName>
        <fullName evidence="8">MFS transporter</fullName>
    </submittedName>
</protein>
<evidence type="ECO:0000256" key="6">
    <source>
        <dbReference type="SAM" id="Phobius"/>
    </source>
</evidence>
<sequence length="470" mass="45999">MHDGVDPRPIGVLLLSNLLGGIGVASGIAVGALLVAKVGGTAMAGLGQAASTLGAAVAAIPLAAMATRLGRRWSLATGYAIATVGAAVILTAAAVSQLLLLMVGLACFGVAQAANLQSRYAAADGTPAASRAKAMSIVVWATTVGSVAGPNLTAVGDAVGVAAGLPRLAGPYLFSLASFAAAGLVLALLYRPPQGAPEPTGRVARRAAPTRSAAPSGAAARASARAPGRAPGREPATGGVPAGPTQRAATDDERGSVADRVGTAQTDRAVGALSALRWAAGQPVPRFAVTLITGAHAVMVTVMVMTPLHMQHNGMSLQVVGVVISLHIVGMYALSPVFGWAADRYGAVPTAAFGVGALLAAVVLGFLAAMTGGGGVMTAVALLVLGVGWSAATISASALIAGTAEDAVRVPLQGATDAGMNYAGALAAALAGPLLAVGGFELINAAAALILLPVVLLLTALRRGPAAAHR</sequence>
<feature type="transmembrane region" description="Helical" evidence="6">
    <location>
        <begin position="169"/>
        <end position="190"/>
    </location>
</feature>
<dbReference type="SUPFAM" id="SSF103473">
    <property type="entry name" value="MFS general substrate transporter"/>
    <property type="match status" value="1"/>
</dbReference>
<comment type="subcellular location">
    <subcellularLocation>
        <location evidence="1">Cell membrane</location>
        <topology evidence="1">Multi-pass membrane protein</topology>
    </subcellularLocation>
</comment>
<dbReference type="Proteomes" id="UP001165561">
    <property type="component" value="Unassembled WGS sequence"/>
</dbReference>
<feature type="transmembrane region" description="Helical" evidence="6">
    <location>
        <begin position="420"/>
        <end position="436"/>
    </location>
</feature>
<evidence type="ECO:0000256" key="4">
    <source>
        <dbReference type="ARBA" id="ARBA00023136"/>
    </source>
</evidence>
<feature type="transmembrane region" description="Helical" evidence="6">
    <location>
        <begin position="376"/>
        <end position="400"/>
    </location>
</feature>
<feature type="compositionally biased region" description="Low complexity" evidence="5">
    <location>
        <begin position="206"/>
        <end position="239"/>
    </location>
</feature>
<dbReference type="PANTHER" id="PTHR23534">
    <property type="entry name" value="MFS PERMEASE"/>
    <property type="match status" value="1"/>
</dbReference>
<dbReference type="Pfam" id="PF07690">
    <property type="entry name" value="MFS_1"/>
    <property type="match status" value="2"/>
</dbReference>
<dbReference type="InterPro" id="IPR011701">
    <property type="entry name" value="MFS"/>
</dbReference>
<evidence type="ECO:0000256" key="5">
    <source>
        <dbReference type="SAM" id="MobiDB-lite"/>
    </source>
</evidence>
<organism evidence="8 9">
    <name type="scientific">Georgenia halotolerans</name>
    <dbReference type="NCBI Taxonomy" id="3028317"/>
    <lineage>
        <taxon>Bacteria</taxon>
        <taxon>Bacillati</taxon>
        <taxon>Actinomycetota</taxon>
        <taxon>Actinomycetes</taxon>
        <taxon>Micrococcales</taxon>
        <taxon>Bogoriellaceae</taxon>
        <taxon>Georgenia</taxon>
    </lineage>
</organism>
<feature type="transmembrane region" description="Helical" evidence="6">
    <location>
        <begin position="442"/>
        <end position="461"/>
    </location>
</feature>
<evidence type="ECO:0000256" key="3">
    <source>
        <dbReference type="ARBA" id="ARBA00022989"/>
    </source>
</evidence>
<feature type="transmembrane region" description="Helical" evidence="6">
    <location>
        <begin position="98"/>
        <end position="116"/>
    </location>
</feature>
<gene>
    <name evidence="8" type="ORF">PU560_13000</name>
</gene>
<reference evidence="8" key="1">
    <citation type="submission" date="2023-02" db="EMBL/GenBank/DDBJ databases">
        <title>Georgenia sp.10Sc9-8, isolated from a soil sample collected from the Taklamakan desert.</title>
        <authorList>
            <person name="Liu S."/>
        </authorList>
    </citation>
    <scope>NUCLEOTIDE SEQUENCE</scope>
    <source>
        <strain evidence="8">10Sc9-8</strain>
    </source>
</reference>
<dbReference type="EMBL" id="JARACI010001093">
    <property type="protein sequence ID" value="MDD9207376.1"/>
    <property type="molecule type" value="Genomic_DNA"/>
</dbReference>
<feature type="domain" description="Major facilitator superfamily (MFS) profile" evidence="7">
    <location>
        <begin position="9"/>
        <end position="462"/>
    </location>
</feature>
<feature type="transmembrane region" description="Helical" evidence="6">
    <location>
        <begin position="315"/>
        <end position="334"/>
    </location>
</feature>
<dbReference type="PROSITE" id="PS50850">
    <property type="entry name" value="MFS"/>
    <property type="match status" value="1"/>
</dbReference>
<keyword evidence="3 6" id="KW-1133">Transmembrane helix</keyword>
<name>A0ABT5TZ89_9MICO</name>
<evidence type="ECO:0000313" key="8">
    <source>
        <dbReference type="EMBL" id="MDD9207376.1"/>
    </source>
</evidence>
<feature type="transmembrane region" description="Helical" evidence="6">
    <location>
        <begin position="12"/>
        <end position="36"/>
    </location>
</feature>
<feature type="region of interest" description="Disordered" evidence="5">
    <location>
        <begin position="197"/>
        <end position="262"/>
    </location>
</feature>
<dbReference type="InterPro" id="IPR020846">
    <property type="entry name" value="MFS_dom"/>
</dbReference>
<accession>A0ABT5TZ89</accession>
<keyword evidence="9" id="KW-1185">Reference proteome</keyword>
<evidence type="ECO:0000256" key="1">
    <source>
        <dbReference type="ARBA" id="ARBA00004651"/>
    </source>
</evidence>
<evidence type="ECO:0000256" key="2">
    <source>
        <dbReference type="ARBA" id="ARBA00022692"/>
    </source>
</evidence>
<keyword evidence="2 6" id="KW-0812">Transmembrane</keyword>